<proteinExistence type="predicted"/>
<evidence type="ECO:0000313" key="3">
    <source>
        <dbReference type="Proteomes" id="UP001187682"/>
    </source>
</evidence>
<sequence length="235" mass="26579">MSGTTVTLIPWDPESAEHSERLIEQRIACGWHADQVKGSWREAQRAGTKCIYWLEIPKEDPNYSSRMEAHLTAFPEQASNLLDTGAYVRGIERQPTNQPFNPVGHISIDTAWPGVDYLNLNTPAMGTIWIKSLYVSAPLQSAGFGRAAMDALEAMATSEPLCATTLMLDAVSKEDQMRKDFALEFYGYIPKMANEEWYCRRGYRVVKTVQDFYIHTGAAKTDWDIKTVFMRKDIA</sequence>
<gene>
    <name evidence="2" type="ORF">DNG_07328</name>
</gene>
<protein>
    <recommendedName>
        <fullName evidence="1">N-acetyltransferase domain-containing protein</fullName>
    </recommendedName>
</protein>
<dbReference type="EMBL" id="ONZQ02000010">
    <property type="protein sequence ID" value="SPO04643.1"/>
    <property type="molecule type" value="Genomic_DNA"/>
</dbReference>
<dbReference type="Proteomes" id="UP001187682">
    <property type="component" value="Unassembled WGS sequence"/>
</dbReference>
<evidence type="ECO:0000313" key="2">
    <source>
        <dbReference type="EMBL" id="SPO04643.1"/>
    </source>
</evidence>
<accession>A0AAE8N411</accession>
<feature type="domain" description="N-acetyltransferase" evidence="1">
    <location>
        <begin position="96"/>
        <end position="173"/>
    </location>
</feature>
<organism evidence="2 3">
    <name type="scientific">Cephalotrichum gorgonifer</name>
    <dbReference type="NCBI Taxonomy" id="2041049"/>
    <lineage>
        <taxon>Eukaryota</taxon>
        <taxon>Fungi</taxon>
        <taxon>Dikarya</taxon>
        <taxon>Ascomycota</taxon>
        <taxon>Pezizomycotina</taxon>
        <taxon>Sordariomycetes</taxon>
        <taxon>Hypocreomycetidae</taxon>
        <taxon>Microascales</taxon>
        <taxon>Microascaceae</taxon>
        <taxon>Cephalotrichum</taxon>
    </lineage>
</organism>
<name>A0AAE8N411_9PEZI</name>
<dbReference type="InterPro" id="IPR000182">
    <property type="entry name" value="GNAT_dom"/>
</dbReference>
<dbReference type="AlphaFoldDB" id="A0AAE8N411"/>
<reference evidence="2" key="1">
    <citation type="submission" date="2018-03" db="EMBL/GenBank/DDBJ databases">
        <authorList>
            <person name="Guldener U."/>
        </authorList>
    </citation>
    <scope>NUCLEOTIDE SEQUENCE</scope>
</reference>
<dbReference type="Pfam" id="PF00583">
    <property type="entry name" value="Acetyltransf_1"/>
    <property type="match status" value="1"/>
</dbReference>
<comment type="caution">
    <text evidence="2">The sequence shown here is derived from an EMBL/GenBank/DDBJ whole genome shotgun (WGS) entry which is preliminary data.</text>
</comment>
<dbReference type="SUPFAM" id="SSF55729">
    <property type="entry name" value="Acyl-CoA N-acyltransferases (Nat)"/>
    <property type="match status" value="1"/>
</dbReference>
<dbReference type="Gene3D" id="3.40.630.30">
    <property type="match status" value="1"/>
</dbReference>
<evidence type="ECO:0000259" key="1">
    <source>
        <dbReference type="Pfam" id="PF00583"/>
    </source>
</evidence>
<dbReference type="GO" id="GO:0016747">
    <property type="term" value="F:acyltransferase activity, transferring groups other than amino-acyl groups"/>
    <property type="evidence" value="ECO:0007669"/>
    <property type="project" value="InterPro"/>
</dbReference>
<keyword evidence="3" id="KW-1185">Reference proteome</keyword>
<dbReference type="InterPro" id="IPR016181">
    <property type="entry name" value="Acyl_CoA_acyltransferase"/>
</dbReference>